<reference evidence="1 2" key="1">
    <citation type="submission" date="2016-10" db="EMBL/GenBank/DDBJ databases">
        <title>Evaluation of Human, Animal and Environmental Mycobacterium chelonae Isolates by Core Genome Phylogenomic Analysis, Targeted Gene Comparison, and Anti-microbial Susceptibility Patterns: A Tale of Mistaken Identities.</title>
        <authorList>
            <person name="Fogelson S.B."/>
            <person name="Camus A.C."/>
            <person name="Lorenz W."/>
            <person name="Vasireddy R."/>
            <person name="Vasireddy S."/>
            <person name="Smith T."/>
            <person name="Brown-Elliott B.A."/>
            <person name="Wallace R.J.Jr."/>
            <person name="Hasan N.A."/>
            <person name="Reischl U."/>
            <person name="Sanchez S."/>
        </authorList>
    </citation>
    <scope>NUCLEOTIDE SEQUENCE [LARGE SCALE GENOMIC DNA]</scope>
    <source>
        <strain evidence="1 2">24999</strain>
    </source>
</reference>
<dbReference type="Proteomes" id="UP000179636">
    <property type="component" value="Unassembled WGS sequence"/>
</dbReference>
<evidence type="ECO:0000313" key="1">
    <source>
        <dbReference type="EMBL" id="OHT97255.1"/>
    </source>
</evidence>
<gene>
    <name evidence="1" type="ORF">BKG61_17115</name>
</gene>
<sequence>MHRRGGTMTNTDMLGAVADGGAAMEQAVAIFMLHPENFAASIAAGYENPLAGYVAGRGGVLGEASGATVGSVFAVFEPTGLAAMWDEGIAVRGAAGAAQQYWTQAADFGRKYLAGVQGLDRLAALGEKVIAATPTAGLPLFAGWREMPLADDVAARALQVMFVLRELRAGVHFNALTISGITPVEAHMLNKGHDYTTMFGWPEPFADGADKADRYAEIEQATNRRMTEVFTAALDPAEVEEIARLGAEALSALKANVPS</sequence>
<accession>A0A1Q9W283</accession>
<evidence type="ECO:0000313" key="2">
    <source>
        <dbReference type="Proteomes" id="UP000179636"/>
    </source>
</evidence>
<dbReference type="NCBIfam" id="NF047719">
    <property type="entry name" value="SCO6745_fam_HTH"/>
    <property type="match status" value="1"/>
</dbReference>
<dbReference type="STRING" id="1908205.BKG60_30150"/>
<dbReference type="Pfam" id="PF21863">
    <property type="entry name" value="HTH_67"/>
    <property type="match status" value="1"/>
</dbReference>
<keyword evidence="2" id="KW-1185">Reference proteome</keyword>
<dbReference type="AlphaFoldDB" id="A0A1Q9W283"/>
<dbReference type="EMBL" id="MLHV01000015">
    <property type="protein sequence ID" value="OHT97255.1"/>
    <property type="molecule type" value="Genomic_DNA"/>
</dbReference>
<proteinExistence type="predicted"/>
<comment type="caution">
    <text evidence="1">The sequence shown here is derived from an EMBL/GenBank/DDBJ whole genome shotgun (WGS) entry which is preliminary data.</text>
</comment>
<protein>
    <submittedName>
        <fullName evidence="1">EvbL</fullName>
    </submittedName>
</protein>
<accession>A0A1S1K0Q4</accession>
<name>A0A1Q9W283_9MYCO</name>
<dbReference type="InterPro" id="IPR054058">
    <property type="entry name" value="HTH_67"/>
</dbReference>
<organism evidence="1 2">
    <name type="scientific">Mycobacterium syngnathidarum</name>
    <dbReference type="NCBI Taxonomy" id="1908205"/>
    <lineage>
        <taxon>Bacteria</taxon>
        <taxon>Bacillati</taxon>
        <taxon>Actinomycetota</taxon>
        <taxon>Actinomycetes</taxon>
        <taxon>Mycobacteriales</taxon>
        <taxon>Mycobacteriaceae</taxon>
        <taxon>Mycobacterium</taxon>
    </lineage>
</organism>